<evidence type="ECO:0000313" key="3">
    <source>
        <dbReference type="EMBL" id="KAJ7763556.1"/>
    </source>
</evidence>
<organism evidence="3 4">
    <name type="scientific">Mycena maculata</name>
    <dbReference type="NCBI Taxonomy" id="230809"/>
    <lineage>
        <taxon>Eukaryota</taxon>
        <taxon>Fungi</taxon>
        <taxon>Dikarya</taxon>
        <taxon>Basidiomycota</taxon>
        <taxon>Agaricomycotina</taxon>
        <taxon>Agaricomycetes</taxon>
        <taxon>Agaricomycetidae</taxon>
        <taxon>Agaricales</taxon>
        <taxon>Marasmiineae</taxon>
        <taxon>Mycenaceae</taxon>
        <taxon>Mycena</taxon>
    </lineage>
</organism>
<evidence type="ECO:0000313" key="4">
    <source>
        <dbReference type="Proteomes" id="UP001215280"/>
    </source>
</evidence>
<reference evidence="3" key="1">
    <citation type="submission" date="2023-03" db="EMBL/GenBank/DDBJ databases">
        <title>Massive genome expansion in bonnet fungi (Mycena s.s.) driven by repeated elements and novel gene families across ecological guilds.</title>
        <authorList>
            <consortium name="Lawrence Berkeley National Laboratory"/>
            <person name="Harder C.B."/>
            <person name="Miyauchi S."/>
            <person name="Viragh M."/>
            <person name="Kuo A."/>
            <person name="Thoen E."/>
            <person name="Andreopoulos B."/>
            <person name="Lu D."/>
            <person name="Skrede I."/>
            <person name="Drula E."/>
            <person name="Henrissat B."/>
            <person name="Morin E."/>
            <person name="Kohler A."/>
            <person name="Barry K."/>
            <person name="LaButti K."/>
            <person name="Morin E."/>
            <person name="Salamov A."/>
            <person name="Lipzen A."/>
            <person name="Mereny Z."/>
            <person name="Hegedus B."/>
            <person name="Baldrian P."/>
            <person name="Stursova M."/>
            <person name="Weitz H."/>
            <person name="Taylor A."/>
            <person name="Grigoriev I.V."/>
            <person name="Nagy L.G."/>
            <person name="Martin F."/>
            <person name="Kauserud H."/>
        </authorList>
    </citation>
    <scope>NUCLEOTIDE SEQUENCE</scope>
    <source>
        <strain evidence="3">CBHHK188m</strain>
    </source>
</reference>
<accession>A0AAD7JFG4</accession>
<dbReference type="AlphaFoldDB" id="A0AAD7JFG4"/>
<feature type="compositionally biased region" description="Polar residues" evidence="2">
    <location>
        <begin position="1"/>
        <end position="12"/>
    </location>
</feature>
<dbReference type="Gene3D" id="3.40.50.1910">
    <property type="match status" value="1"/>
</dbReference>
<dbReference type="GO" id="GO:0016192">
    <property type="term" value="P:vesicle-mediated transport"/>
    <property type="evidence" value="ECO:0007669"/>
    <property type="project" value="InterPro"/>
</dbReference>
<comment type="caution">
    <text evidence="3">The sequence shown here is derived from an EMBL/GenBank/DDBJ whole genome shotgun (WGS) entry which is preliminary data.</text>
</comment>
<dbReference type="Proteomes" id="UP001215280">
    <property type="component" value="Unassembled WGS sequence"/>
</dbReference>
<dbReference type="SUPFAM" id="SSF56815">
    <property type="entry name" value="Sec1/munc18-like (SM) proteins"/>
    <property type="match status" value="1"/>
</dbReference>
<sequence length="210" mass="23959">MRTTPEPSSAQRAQAAPIDAPCAPTSGEENRACAYKSVEGDFATKILAFFMHDILEGYKGRNPMLRPQGTLLITERSMDMITPFVHEFTYQAMALPIKDGMKYRYKFWAAGGKFEDKTATLTDEDTVWTEIRHMHMQEAILTGLPDYVYRTFQEFYDTRYPTADTEVDGNGHEGYGRPWERTSPANLYELNISMTLSMLCCLLELRLRGP</sequence>
<proteinExistence type="inferred from homology"/>
<dbReference type="InterPro" id="IPR001619">
    <property type="entry name" value="Sec1-like"/>
</dbReference>
<dbReference type="PANTHER" id="PTHR11679">
    <property type="entry name" value="VESICLE PROTEIN SORTING-ASSOCIATED"/>
    <property type="match status" value="1"/>
</dbReference>
<dbReference type="InterPro" id="IPR027482">
    <property type="entry name" value="Sec1-like_dom2"/>
</dbReference>
<feature type="region of interest" description="Disordered" evidence="2">
    <location>
        <begin position="1"/>
        <end position="25"/>
    </location>
</feature>
<gene>
    <name evidence="3" type="ORF">DFH07DRAFT_956366</name>
</gene>
<protein>
    <submittedName>
        <fullName evidence="3">Sec1-like protein</fullName>
    </submittedName>
</protein>
<keyword evidence="4" id="KW-1185">Reference proteome</keyword>
<comment type="similarity">
    <text evidence="1">Belongs to the STXBP/unc-18/SEC1 family.</text>
</comment>
<evidence type="ECO:0000256" key="2">
    <source>
        <dbReference type="SAM" id="MobiDB-lite"/>
    </source>
</evidence>
<dbReference type="EMBL" id="JARJLG010000040">
    <property type="protein sequence ID" value="KAJ7763556.1"/>
    <property type="molecule type" value="Genomic_DNA"/>
</dbReference>
<dbReference type="Pfam" id="PF00995">
    <property type="entry name" value="Sec1"/>
    <property type="match status" value="1"/>
</dbReference>
<name>A0AAD7JFG4_9AGAR</name>
<dbReference type="InterPro" id="IPR036045">
    <property type="entry name" value="Sec1-like_sf"/>
</dbReference>
<evidence type="ECO:0000256" key="1">
    <source>
        <dbReference type="ARBA" id="ARBA00009884"/>
    </source>
</evidence>